<dbReference type="AlphaFoldDB" id="A0A1E7Z864"/>
<dbReference type="Pfam" id="PF08668">
    <property type="entry name" value="HDOD"/>
    <property type="match status" value="1"/>
</dbReference>
<feature type="domain" description="HDOD" evidence="1">
    <location>
        <begin position="102"/>
        <end position="304"/>
    </location>
</feature>
<protein>
    <recommendedName>
        <fullName evidence="1">HDOD domain-containing protein</fullName>
    </recommendedName>
</protein>
<accession>A0A1E7Z864</accession>
<evidence type="ECO:0000259" key="1">
    <source>
        <dbReference type="PROSITE" id="PS51833"/>
    </source>
</evidence>
<name>A0A1E7Z864_9ALTE</name>
<keyword evidence="3" id="KW-1185">Reference proteome</keyword>
<dbReference type="EMBL" id="MDHN01000037">
    <property type="protein sequence ID" value="OFC69710.1"/>
    <property type="molecule type" value="Genomic_DNA"/>
</dbReference>
<dbReference type="Proteomes" id="UP000175691">
    <property type="component" value="Unassembled WGS sequence"/>
</dbReference>
<gene>
    <name evidence="2" type="ORF">BFC18_16720</name>
</gene>
<evidence type="ECO:0000313" key="3">
    <source>
        <dbReference type="Proteomes" id="UP000175691"/>
    </source>
</evidence>
<dbReference type="PROSITE" id="PS51833">
    <property type="entry name" value="HDOD"/>
    <property type="match status" value="1"/>
</dbReference>
<proteinExistence type="predicted"/>
<organism evidence="2 3">
    <name type="scientific">Alteromonas confluentis</name>
    <dbReference type="NCBI Taxonomy" id="1656094"/>
    <lineage>
        <taxon>Bacteria</taxon>
        <taxon>Pseudomonadati</taxon>
        <taxon>Pseudomonadota</taxon>
        <taxon>Gammaproteobacteria</taxon>
        <taxon>Alteromonadales</taxon>
        <taxon>Alteromonadaceae</taxon>
        <taxon>Alteromonas/Salinimonas group</taxon>
        <taxon>Alteromonas</taxon>
    </lineage>
</organism>
<comment type="caution">
    <text evidence="2">The sequence shown here is derived from an EMBL/GenBank/DDBJ whole genome shotgun (WGS) entry which is preliminary data.</text>
</comment>
<reference evidence="2 3" key="1">
    <citation type="submission" date="2016-08" db="EMBL/GenBank/DDBJ databases">
        <authorList>
            <person name="Seilhamer J.J."/>
        </authorList>
    </citation>
    <scope>NUCLEOTIDE SEQUENCE [LARGE SCALE GENOMIC DNA]</scope>
    <source>
        <strain evidence="2 3">KCTC 42603</strain>
    </source>
</reference>
<dbReference type="SUPFAM" id="SSF109604">
    <property type="entry name" value="HD-domain/PDEase-like"/>
    <property type="match status" value="1"/>
</dbReference>
<sequence length="386" mass="43398">MNENSDSLPPISERFDNLLIDAARVSEMMGRRSPGEVAFAQSEQGYARRQLLHVEKVAIENKQLQQKTEASLIDRVNAEVHQHVFDLIRGEIEDAETVLSSVLGLSEDVAPLLDVLSVRATSITRIESHASALPWLYDDLMTIVNTPKFRRKDSRGKIIPVETMRTALSFIGIENLRLLIPVSVLKRALPKITDPYPEIKTRLLKYGEAIGLSMRALADDYSVSPHEAFTIGIFSQLGRSTIARLYFKAFEQAQLSLLREAEIARNAPLHTAMQKAQPSANYLIAMQEELAPALTAKLTTAMGFKRLRIALPFTEIAEQDKHPHDVTELLKKAQAYASIRMLHQGKFLEKSEIPLALHKTGFVRSERDVLKVTELFQLPLIDEDKI</sequence>
<dbReference type="Gene3D" id="1.10.3210.10">
    <property type="entry name" value="Hypothetical protein af1432"/>
    <property type="match status" value="1"/>
</dbReference>
<evidence type="ECO:0000313" key="2">
    <source>
        <dbReference type="EMBL" id="OFC69710.1"/>
    </source>
</evidence>
<dbReference type="STRING" id="1656094.BFC18_16720"/>
<dbReference type="RefSeq" id="WP_070126508.1">
    <property type="nucleotide sequence ID" value="NZ_MDHN01000037.1"/>
</dbReference>
<dbReference type="InterPro" id="IPR013976">
    <property type="entry name" value="HDOD"/>
</dbReference>